<proteinExistence type="predicted"/>
<sequence length="74" mass="8026">MFSPAGFAVNFASVTSEEPGTTAELGESTERENVVVPDWMVWMFQPLPIGNEVSFEPAPGITETPVVTPRRSIS</sequence>
<dbReference type="EMBL" id="LCKF01000033">
    <property type="protein sequence ID" value="KKT90600.1"/>
    <property type="molecule type" value="Genomic_DNA"/>
</dbReference>
<accession>A0A0G1L4F4</accession>
<dbReference type="AlphaFoldDB" id="A0A0G1L4F4"/>
<protein>
    <submittedName>
        <fullName evidence="1">Uncharacterized protein</fullName>
    </submittedName>
</protein>
<name>A0A0G1L4F4_9BACT</name>
<evidence type="ECO:0000313" key="1">
    <source>
        <dbReference type="EMBL" id="KKT90600.1"/>
    </source>
</evidence>
<organism evidence="1 2">
    <name type="scientific">Candidatus Jorgensenbacteria bacterium GW2011_GWA2_45_13</name>
    <dbReference type="NCBI Taxonomy" id="1618662"/>
    <lineage>
        <taxon>Bacteria</taxon>
        <taxon>Candidatus Joergenseniibacteriota</taxon>
    </lineage>
</organism>
<comment type="caution">
    <text evidence="1">The sequence shown here is derived from an EMBL/GenBank/DDBJ whole genome shotgun (WGS) entry which is preliminary data.</text>
</comment>
<dbReference type="Proteomes" id="UP000033966">
    <property type="component" value="Unassembled WGS sequence"/>
</dbReference>
<reference evidence="1 2" key="1">
    <citation type="journal article" date="2015" name="Nature">
        <title>rRNA introns, odd ribosomes, and small enigmatic genomes across a large radiation of phyla.</title>
        <authorList>
            <person name="Brown C.T."/>
            <person name="Hug L.A."/>
            <person name="Thomas B.C."/>
            <person name="Sharon I."/>
            <person name="Castelle C.J."/>
            <person name="Singh A."/>
            <person name="Wilkins M.J."/>
            <person name="Williams K.H."/>
            <person name="Banfield J.F."/>
        </authorList>
    </citation>
    <scope>NUCLEOTIDE SEQUENCE [LARGE SCALE GENOMIC DNA]</scope>
</reference>
<gene>
    <name evidence="1" type="ORF">UW92_C0033G0015</name>
</gene>
<evidence type="ECO:0000313" key="2">
    <source>
        <dbReference type="Proteomes" id="UP000033966"/>
    </source>
</evidence>